<dbReference type="AlphaFoldDB" id="A0A1J0RCS3"/>
<accession>A0A1J0RCS3</accession>
<dbReference type="EMBL" id="KX701715">
    <property type="protein sequence ID" value="APD75671.1"/>
    <property type="molecule type" value="Genomic_DNA"/>
</dbReference>
<keyword evidence="3" id="KW-0336">GPI-anchor</keyword>
<dbReference type="GO" id="GO:0005886">
    <property type="term" value="C:plasma membrane"/>
    <property type="evidence" value="ECO:0007669"/>
    <property type="project" value="UniProtKB-SubCell"/>
</dbReference>
<feature type="region of interest" description="Disordered" evidence="7">
    <location>
        <begin position="220"/>
        <end position="273"/>
    </location>
</feature>
<dbReference type="VEuPathDB" id="TriTrypDB:Tb427_000512200"/>
<evidence type="ECO:0000256" key="6">
    <source>
        <dbReference type="ARBA" id="ARBA00023288"/>
    </source>
</evidence>
<dbReference type="GO" id="GO:0042783">
    <property type="term" value="P:symbiont-mediated evasion of host immune response"/>
    <property type="evidence" value="ECO:0007669"/>
    <property type="project" value="InterPro"/>
</dbReference>
<keyword evidence="6" id="KW-0449">Lipoprotein</keyword>
<organism evidence="9">
    <name type="scientific">Trypanosoma brucei</name>
    <dbReference type="NCBI Taxonomy" id="5691"/>
    <lineage>
        <taxon>Eukaryota</taxon>
        <taxon>Discoba</taxon>
        <taxon>Euglenozoa</taxon>
        <taxon>Kinetoplastea</taxon>
        <taxon>Metakinetoplastina</taxon>
        <taxon>Trypanosomatida</taxon>
        <taxon>Trypanosomatidae</taxon>
        <taxon>Trypanosoma</taxon>
    </lineage>
</organism>
<reference evidence="9" key="1">
    <citation type="submission" date="2016-08" db="EMBL/GenBank/DDBJ databases">
        <title>VSG repertoire of Trypanosoma brucei EATRO 1125.</title>
        <authorList>
            <person name="Cross G.A."/>
        </authorList>
    </citation>
    <scope>NUCLEOTIDE SEQUENCE</scope>
    <source>
        <strain evidence="9">EATRO 1125</strain>
    </source>
</reference>
<comment type="subcellular location">
    <subcellularLocation>
        <location evidence="1">Cell membrane</location>
        <topology evidence="1">Lipid-anchor</topology>
        <topology evidence="1">GPI-anchor</topology>
    </subcellularLocation>
</comment>
<dbReference type="GO" id="GO:0098552">
    <property type="term" value="C:side of membrane"/>
    <property type="evidence" value="ECO:0007669"/>
    <property type="project" value="UniProtKB-KW"/>
</dbReference>
<sequence length="273" mass="30110">MENLLTEPQFLMSATGTPQVFDTTQTGNSQCTTTVTNGTLIKGETHHVTVAYTEAMLKAISARTETIETGSTALPTSDDEKITTNWLKSEYITEGLAAIKPLHASKPLDLKTLRVTDLKSNLDRRLVTNLQGKEGAGGEMSDSKDTEAVYKLINSLYGADDSNFADNFINSLKNKPVKYKKDGEEQTTDIGKLATNPDLELALSYLEDMKTFRKVAEAAERKDVAKKTETEEKTEEKKDGDKVTATDCKATEEGKCDTTKCDWNKDKNECNVK</sequence>
<keyword evidence="4" id="KW-0472">Membrane</keyword>
<evidence type="ECO:0000256" key="1">
    <source>
        <dbReference type="ARBA" id="ARBA00004609"/>
    </source>
</evidence>
<proteinExistence type="predicted"/>
<keyword evidence="5" id="KW-0325">Glycoprotein</keyword>
<keyword evidence="2" id="KW-1003">Cell membrane</keyword>
<evidence type="ECO:0000313" key="9">
    <source>
        <dbReference type="EMBL" id="APD75671.1"/>
    </source>
</evidence>
<protein>
    <submittedName>
        <fullName evidence="9">Variant surface glycoprotein 1125.5621</fullName>
    </submittedName>
</protein>
<evidence type="ECO:0000256" key="3">
    <source>
        <dbReference type="ARBA" id="ARBA00022622"/>
    </source>
</evidence>
<dbReference type="Pfam" id="PF00913">
    <property type="entry name" value="Trypan_glycop"/>
    <property type="match status" value="1"/>
</dbReference>
<name>A0A1J0RCS3_9TRYP</name>
<dbReference type="InterPro" id="IPR001812">
    <property type="entry name" value="Trypano_VSG_A_N_dom"/>
</dbReference>
<evidence type="ECO:0000256" key="5">
    <source>
        <dbReference type="ARBA" id="ARBA00023180"/>
    </source>
</evidence>
<feature type="domain" description="Trypanosome variant surface glycoprotein A-type N-terminal" evidence="8">
    <location>
        <begin position="22"/>
        <end position="206"/>
    </location>
</feature>
<dbReference type="SUPFAM" id="SSF58087">
    <property type="entry name" value="Variant surface glycoprotein (N-terminal domain)"/>
    <property type="match status" value="1"/>
</dbReference>
<evidence type="ECO:0000256" key="4">
    <source>
        <dbReference type="ARBA" id="ARBA00023136"/>
    </source>
</evidence>
<evidence type="ECO:0000256" key="2">
    <source>
        <dbReference type="ARBA" id="ARBA00022475"/>
    </source>
</evidence>
<evidence type="ECO:0000256" key="7">
    <source>
        <dbReference type="SAM" id="MobiDB-lite"/>
    </source>
</evidence>
<evidence type="ECO:0000259" key="8">
    <source>
        <dbReference type="Pfam" id="PF00913"/>
    </source>
</evidence>